<dbReference type="InterPro" id="IPR037185">
    <property type="entry name" value="EmrE-like"/>
</dbReference>
<evidence type="ECO:0000313" key="7">
    <source>
        <dbReference type="EMBL" id="CAV18906.1"/>
    </source>
</evidence>
<feature type="transmembrane region" description="Helical" evidence="5">
    <location>
        <begin position="154"/>
        <end position="173"/>
    </location>
</feature>
<feature type="transmembrane region" description="Helical" evidence="5">
    <location>
        <begin position="179"/>
        <end position="199"/>
    </location>
</feature>
<dbReference type="HOGENOM" id="CLU_033863_20_1_6"/>
<dbReference type="GO" id="GO:0016020">
    <property type="term" value="C:membrane"/>
    <property type="evidence" value="ECO:0007669"/>
    <property type="project" value="UniProtKB-SubCell"/>
</dbReference>
<dbReference type="KEGG" id="vsp:VS_1722"/>
<evidence type="ECO:0000256" key="1">
    <source>
        <dbReference type="ARBA" id="ARBA00004141"/>
    </source>
</evidence>
<keyword evidence="3 5" id="KW-1133">Transmembrane helix</keyword>
<feature type="transmembrane region" description="Helical" evidence="5">
    <location>
        <begin position="206"/>
        <end position="227"/>
    </location>
</feature>
<dbReference type="PANTHER" id="PTHR32322">
    <property type="entry name" value="INNER MEMBRANE TRANSPORTER"/>
    <property type="match status" value="1"/>
</dbReference>
<dbReference type="PANTHER" id="PTHR32322:SF9">
    <property type="entry name" value="AMINO-ACID METABOLITE EFFLUX PUMP-RELATED"/>
    <property type="match status" value="1"/>
</dbReference>
<dbReference type="SUPFAM" id="SSF103481">
    <property type="entry name" value="Multidrug resistance efflux transporter EmrE"/>
    <property type="match status" value="2"/>
</dbReference>
<evidence type="ECO:0000256" key="3">
    <source>
        <dbReference type="ARBA" id="ARBA00022989"/>
    </source>
</evidence>
<proteinExistence type="predicted"/>
<evidence type="ECO:0000256" key="2">
    <source>
        <dbReference type="ARBA" id="ARBA00022692"/>
    </source>
</evidence>
<feature type="transmembrane region" description="Helical" evidence="5">
    <location>
        <begin position="242"/>
        <end position="263"/>
    </location>
</feature>
<dbReference type="InterPro" id="IPR050638">
    <property type="entry name" value="AA-Vitamin_Transporters"/>
</dbReference>
<evidence type="ECO:0000256" key="5">
    <source>
        <dbReference type="SAM" id="Phobius"/>
    </source>
</evidence>
<keyword evidence="4 5" id="KW-0472">Membrane</keyword>
<evidence type="ECO:0000313" key="8">
    <source>
        <dbReference type="Proteomes" id="UP000009100"/>
    </source>
</evidence>
<accession>B7VPF7</accession>
<dbReference type="eggNOG" id="COG0697">
    <property type="taxonomic scope" value="Bacteria"/>
</dbReference>
<feature type="transmembrane region" description="Helical" evidence="5">
    <location>
        <begin position="43"/>
        <end position="64"/>
    </location>
</feature>
<feature type="domain" description="EamA" evidence="6">
    <location>
        <begin position="43"/>
        <end position="168"/>
    </location>
</feature>
<feature type="transmembrane region" description="Helical" evidence="5">
    <location>
        <begin position="98"/>
        <end position="118"/>
    </location>
</feature>
<protein>
    <submittedName>
        <fullName evidence="7">Permease of the drug/metabolite transporter (DMT) superfamily</fullName>
    </submittedName>
</protein>
<feature type="transmembrane region" description="Helical" evidence="5">
    <location>
        <begin position="70"/>
        <end position="89"/>
    </location>
</feature>
<dbReference type="InterPro" id="IPR000620">
    <property type="entry name" value="EamA_dom"/>
</dbReference>
<evidence type="ECO:0000259" key="6">
    <source>
        <dbReference type="Pfam" id="PF00892"/>
    </source>
</evidence>
<feature type="transmembrane region" description="Helical" evidence="5">
    <location>
        <begin position="300"/>
        <end position="317"/>
    </location>
</feature>
<sequence length="334" mass="36337">MLMVTTVVNCTGFYCKNCICTGFIDQGILIQNKGGVSMKRNDLLLAVFVMAIWGFNFSMIKMGVTNVHPLLATAARFSLAVIPVIFFVARPNVAWRYLVSYGFVFGVGIWGMASWSITAGLSSGLSSVLLSTNVLIGMAVGVWVFKESASVRKLMGAMLAMCALAVLVSAATGNVTVNGVILIMVAACSWTLMGVIVKASKTTQAFAFNVWGMLFAPVPLVLFAVMLHGDQIIWQAIEQWDWNATIAVLFQAYPTTLFGYWVWNKLLIQYPLSTTAPLTLLVPIFALISGYFMYDEVLSVAQVVASVLFLVGIGLIVKPAKTTVRPLREIKTID</sequence>
<gene>
    <name evidence="7" type="ordered locus">VS_1722</name>
</gene>
<keyword evidence="2 5" id="KW-0812">Transmembrane</keyword>
<dbReference type="AlphaFoldDB" id="B7VPF7"/>
<dbReference type="EMBL" id="FM954972">
    <property type="protein sequence ID" value="CAV18906.1"/>
    <property type="molecule type" value="Genomic_DNA"/>
</dbReference>
<organism evidence="7 8">
    <name type="scientific">Vibrio atlanticus (strain LGP32)</name>
    <name type="common">Vibrio splendidus (strain Mel32)</name>
    <dbReference type="NCBI Taxonomy" id="575788"/>
    <lineage>
        <taxon>Bacteria</taxon>
        <taxon>Pseudomonadati</taxon>
        <taxon>Pseudomonadota</taxon>
        <taxon>Gammaproteobacteria</taxon>
        <taxon>Vibrionales</taxon>
        <taxon>Vibrionaceae</taxon>
        <taxon>Vibrio</taxon>
    </lineage>
</organism>
<feature type="transmembrane region" description="Helical" evidence="5">
    <location>
        <begin position="275"/>
        <end position="294"/>
    </location>
</feature>
<feature type="transmembrane region" description="Helical" evidence="5">
    <location>
        <begin position="124"/>
        <end position="145"/>
    </location>
</feature>
<feature type="domain" description="EamA" evidence="6">
    <location>
        <begin position="179"/>
        <end position="317"/>
    </location>
</feature>
<evidence type="ECO:0000256" key="4">
    <source>
        <dbReference type="ARBA" id="ARBA00023136"/>
    </source>
</evidence>
<comment type="subcellular location">
    <subcellularLocation>
        <location evidence="1">Membrane</location>
        <topology evidence="1">Multi-pass membrane protein</topology>
    </subcellularLocation>
</comment>
<name>B7VPF7_VIBA3</name>
<reference evidence="7 8" key="1">
    <citation type="submission" date="2009-02" db="EMBL/GenBank/DDBJ databases">
        <title>Vibrio splendidus str. LGP32 complete genome.</title>
        <authorList>
            <person name="Mazel D."/>
            <person name="Le Roux F."/>
        </authorList>
    </citation>
    <scope>NUCLEOTIDE SEQUENCE [LARGE SCALE GENOMIC DNA]</scope>
    <source>
        <strain evidence="7 8">LGP32</strain>
    </source>
</reference>
<dbReference type="Pfam" id="PF00892">
    <property type="entry name" value="EamA"/>
    <property type="match status" value="2"/>
</dbReference>
<dbReference type="Proteomes" id="UP000009100">
    <property type="component" value="Chromosome 1"/>
</dbReference>